<organism evidence="2 3">
    <name type="scientific">Roseovarius faecimaris</name>
    <dbReference type="NCBI Taxonomy" id="2494550"/>
    <lineage>
        <taxon>Bacteria</taxon>
        <taxon>Pseudomonadati</taxon>
        <taxon>Pseudomonadota</taxon>
        <taxon>Alphaproteobacteria</taxon>
        <taxon>Rhodobacterales</taxon>
        <taxon>Roseobacteraceae</taxon>
        <taxon>Roseovarius</taxon>
    </lineage>
</organism>
<evidence type="ECO:0000256" key="1">
    <source>
        <dbReference type="SAM" id="Phobius"/>
    </source>
</evidence>
<feature type="transmembrane region" description="Helical" evidence="1">
    <location>
        <begin position="111"/>
        <end position="129"/>
    </location>
</feature>
<dbReference type="KEGG" id="rom:EI983_15710"/>
<name>A0A6I6IUR5_9RHOB</name>
<reference evidence="3" key="1">
    <citation type="submission" date="2018-12" db="EMBL/GenBank/DDBJ databases">
        <title>Complete genome sequence of Roseovarius sp. MME-070.</title>
        <authorList>
            <person name="Nam Y.-D."/>
            <person name="Kang J."/>
            <person name="Chung W.-H."/>
            <person name="Park Y.S."/>
        </authorList>
    </citation>
    <scope>NUCLEOTIDE SEQUENCE [LARGE SCALE GENOMIC DNA]</scope>
    <source>
        <strain evidence="3">MME-070</strain>
    </source>
</reference>
<feature type="transmembrane region" description="Helical" evidence="1">
    <location>
        <begin position="310"/>
        <end position="333"/>
    </location>
</feature>
<proteinExistence type="predicted"/>
<dbReference type="Proteomes" id="UP000428330">
    <property type="component" value="Chromosome"/>
</dbReference>
<sequence length="730" mass="80921">MARFLQLFALVFFGLTLIFQAWAQSLDLPTQHIDGAFQTASGLFRLTNGEFPGRDFFPYLGAGPLYLLYPGFLAAGSDLASSVMIAQLFTYFAAWAALFTITFLIAFPKRILLSALFSAFCYLGILHLSSQGAGHYILDVLVNPGMSLRFIRAFLPYLTAIALYLVLRVNAKNKVKSIMSGSAVALSLIWSNDYAYTTSIAFSLCFTLAVLRSFNDSRLANLCIFAATFIILGALFLTLSTAGHPIDYLLYGFRDVAVDQWWYFGPYETTSRIFGLGDIGKVMSTEVLLSIAVLAIVFAIWIADGRQEILLVFGIGLATFASGLIASVGGHIWGYFEVFKFWAATTGASLVVFSIRNHTSLKTLRILPNWIASSAFIIALALLIHSALQSYLDLKALEKHIAANSDKIYVPELGGYLSKDWQPYLAFARENMDVPVIEEYWGIFSAINSADPVWPVDSVIHALGQTRRITASSIENAEIVVTSKFEFSPTWQPWSVSQNFWFYDKLFSLWEPVLLSPNTIVWAKADKPPAPVDAGCEVTADGQGFLIANEKDEFFRVKIGFEIYNPENSRLLFMVRNNISFASAARGYLSVDPARTEATFPVLRYLAGEPLFDLQLIGNQTAFASIDWCEASVLPNPGAGVLHKGSPDTFYLTDDNWDMGVARNWAGFFLPDLDQFISQFRPGRNVEFGNGDVRRITQVIRESGYLNVYLEGEPLSADEVGVPSGFTVRK</sequence>
<keyword evidence="1" id="KW-0472">Membrane</keyword>
<feature type="transmembrane region" description="Helical" evidence="1">
    <location>
        <begin position="88"/>
        <end position="105"/>
    </location>
</feature>
<evidence type="ECO:0000313" key="2">
    <source>
        <dbReference type="EMBL" id="QGX99633.1"/>
    </source>
</evidence>
<keyword evidence="1" id="KW-1133">Transmembrane helix</keyword>
<feature type="transmembrane region" description="Helical" evidence="1">
    <location>
        <begin position="367"/>
        <end position="388"/>
    </location>
</feature>
<gene>
    <name evidence="2" type="ORF">EI983_15710</name>
</gene>
<keyword evidence="1" id="KW-0812">Transmembrane</keyword>
<feature type="transmembrane region" description="Helical" evidence="1">
    <location>
        <begin position="150"/>
        <end position="167"/>
    </location>
</feature>
<accession>A0A6I6IUR5</accession>
<protein>
    <submittedName>
        <fullName evidence="2">Uncharacterized protein</fullName>
    </submittedName>
</protein>
<feature type="transmembrane region" description="Helical" evidence="1">
    <location>
        <begin position="219"/>
        <end position="239"/>
    </location>
</feature>
<keyword evidence="3" id="KW-1185">Reference proteome</keyword>
<evidence type="ECO:0000313" key="3">
    <source>
        <dbReference type="Proteomes" id="UP000428330"/>
    </source>
</evidence>
<dbReference type="OrthoDB" id="6740035at2"/>
<dbReference type="RefSeq" id="WP_157708314.1">
    <property type="nucleotide sequence ID" value="NZ_CP034348.1"/>
</dbReference>
<dbReference type="EMBL" id="CP034348">
    <property type="protein sequence ID" value="QGX99633.1"/>
    <property type="molecule type" value="Genomic_DNA"/>
</dbReference>
<feature type="transmembrane region" description="Helical" evidence="1">
    <location>
        <begin position="339"/>
        <end position="355"/>
    </location>
</feature>
<dbReference type="AlphaFoldDB" id="A0A6I6IUR5"/>
<feature type="transmembrane region" description="Helical" evidence="1">
    <location>
        <begin position="287"/>
        <end position="303"/>
    </location>
</feature>